<reference evidence="3" key="1">
    <citation type="journal article" date="2019" name="Sci. Rep.">
        <title>Draft genome of Tanacetum cinerariifolium, the natural source of mosquito coil.</title>
        <authorList>
            <person name="Yamashiro T."/>
            <person name="Shiraishi A."/>
            <person name="Satake H."/>
            <person name="Nakayama K."/>
        </authorList>
    </citation>
    <scope>NUCLEOTIDE SEQUENCE</scope>
</reference>
<protein>
    <recommendedName>
        <fullName evidence="2">Reverse transcriptase Ty1/copia-type domain-containing protein</fullName>
    </recommendedName>
</protein>
<sequence length="2558" mass="290433">MLDRSDFSLWQQRIRLYCQGKENGVNILKSIDEGPFQMGTVQEPLAKGTEGAPHLGPEQPRVYSNLSPEEKDRYNADIRATNILLQGLPKDIYTLINHYTDARDIWDNVKMLLEGSKLNKKDLESQLNIKMTMSRMQLNSKFVNNMLPEWGRFVTAVKLNRRLRDSNYDQLYAYLKQHETHANENKMTLDRFTQHTVDPLALMSNVSHQPHYSPSSSTPPSTYVPPHLADNAYLDSGLSPMNNLIENLTDMLALLTQSYKTFLPQTNNQLRTSSNPRNQAIVQDGGVVVQNNRVRNANPGQPRQVKCYNYNGMGHIARNCTQPKHPQNSDYYKDKMLLMQAQENGVALDEKQLLFLADVDKAPTAQTMFMANLSSTDPVYDEAGPSYDSDILSEYVKDNAVPVKQGNVSSVPNDAYMMIYNDMYEPHAQSVSKTSRNTVVENLLTANLQHIKNKLNCMKDGPGSYWLQKPLCLTRAKQVQPALYNGYEIIKDNHVLTIVHNTEDTLEIVEITMRKMKDPECVTHKIKITPHDYSKENFLATFTPQKQLTPEQIFWSQDLIKMKTDALKEQTTISRPIKALTVYPPNTPVTLVPKRELHQLGLLRGKGVLNKPRNVISRRKHDEIEWKHLLIENDNLIVECLSKEVFSVATNSELNGARFTEMHVAHTIVEACCLALEAKLSNLRDKSHNDNHDELVNRFSNLEVTELTTENVNLKAKILNTVNSVSKDHVKPKVLTPEKHLKESVKTIREIVEEAKVIRPLDSSIFSACHYTKHSQELLEYTISTCPQDSHQQDKKHASAPLIRKKQVTFAEQCDKLNRVNRCTDDSGSQPRSNTKKNRISPAKGVNKMQVEEQPMTNKSYLRTTNRVNSSSRPKRTVVQIILWYLGSGCSKHMTGDHSRLMNFVKKFIETVRFRNDYFSAIMGYGDYVIGDCVISRNEFLLCSRHGCLQEQIMVMALAFKPLQLRTINDLARKDLVRGLPRLKFKKDHLCSACQLGKSKKHTHKPKPEKTNVEVLNTLHMDLYGLIGDLGKLQPAADIRIFVGYAPSKKRPAPIFLTHGQISSGLVPNPVPVAPYVPPTNKDLKILFQPMFDEYLEPPRVERPVSPASAVQAPVNSAGTPSSTTIDQDAPSPKPSSDASSFGDVSSTESTYVSQTLHHLSKWSKDHSLDNVIGNPSRLQGSVGGQGISTKEGINFEESFAPVARIEAIRIFISNAASKNMTIYQMDVKIAILNDELRKKYMYQASPTKKHLEALKRVFRYLRGTINWGLWYPKDTAMALTAYADAVIQDVMTHEKILWMRSQLTDYGYVFNNIPLYCDNRSAIALCWNNVQHSGSKHIDIRHHFIREQVEKGVVELYFVTTDYQLADIFTKALPTERFEFLLPRLDTMADDQTPTMAPPTRIDDQILPHIRWHTNFFRAFTASLTIRSIYIHQFWDIVRYDKTTGCYKCQLDEKLFDLTKDTLRDALQITPVKNNNAFSSPPSSDALINFVNDLEMIWEEFTQSIHTFIEDKKNLAQHTHGKKKATLIVIPSIRFTKLIIHYLQSKHRFHPRPDSPLHLPNEEPILGYLKFSAKRSKREIFGMPIPGSDPDSPAPKPAKVTKKSKPSVPKGDLRPPVTKLASSQQPEPKHAPAKSQGKKHEFVDEGIPEKEPRFDDAEAEVQMVLEESLKSVYDAPRGSLPSVVIREPESGKYQPLLETPKKKSPADQFIFQRHTSTPTESSSEGQAGPNPGEQDKGHAGPNPGEQDEGQAGPNLGDAAAAQPQLSLIVHAGPNVEHIDLEATNVSIQTHPEQMDEGFTATTYPKIQENLKLTVEEQVILEERASSTGTLSSLQHLAKDLSFGDLFFNDKPSEADNEKTTAETEAESMVSVTIQQDTSAIPPMTTPIIILTSRLDSPNVSKSMDEIVTDAVNWAIQAPLWNRFRDLPEANMKEILHQRMWETNSYKTYENHMMLYEALEKSMNRDHTDELLKDLTEARKKKKKSRDSPNMPPGSPPHQPPPLLQPAGPFGTSGSPGASGSSQVPPPPPPPPFTNQEGQSRGSTTLIFSKRAASAEYKAWTTTDTKLRLSISSTLEDLYMDDDMAPNAQVHSSDDEDIGNAHIPKVNLWQDWWKPLEEERPTTTELAWSIPSSYLPIPKNNWASALTSTYSPLPEDSLIAQIGDMAIFIDYKPLPLGGLPDQVTIQSDFFFNKDLEYLRYGSKGSRPALSILKMKATYYPDVGLKQMVPDHIWIKEECKHTSKGERRAVRTHIWILSVVRIEVFSMYVYDYMKKIVLRRADLNKHIIVEQDFKYLYPSDFKDLYLLNLQGHLNHLPPKDKKILTTVVNLWTRHFVIRQRIEAFQLGIESYQTQLNLTKPRCDATGFEYKHDYTVIDSPRSVTFRDKYGVQMIMRFNKIHKFSDGTLHQIDEALDYRVKEFKVNRMNSGLVKSFIRKVDTPYSTGEYAVSIVRPEHEGKLRLLYNDWNPLVRTGIVESDSEVEVVFDKTANLKILTSGKDESDKGYGTNSLLEQWRDSYPDNDDYDPYDDDMYENHDLSENLQSICDDLDITVRDRKKK</sequence>
<dbReference type="PANTHER" id="PTHR11439">
    <property type="entry name" value="GAG-POL-RELATED RETROTRANSPOSON"/>
    <property type="match status" value="1"/>
</dbReference>
<feature type="compositionally biased region" description="Low complexity" evidence="1">
    <location>
        <begin position="1129"/>
        <end position="1146"/>
    </location>
</feature>
<feature type="region of interest" description="Disordered" evidence="1">
    <location>
        <begin position="1978"/>
        <end position="2041"/>
    </location>
</feature>
<accession>A0A6L2KW93</accession>
<dbReference type="Pfam" id="PF07727">
    <property type="entry name" value="RVT_2"/>
    <property type="match status" value="1"/>
</dbReference>
<feature type="region of interest" description="Disordered" evidence="1">
    <location>
        <begin position="1582"/>
        <end position="1643"/>
    </location>
</feature>
<dbReference type="EMBL" id="BKCJ010003220">
    <property type="protein sequence ID" value="GEU53738.1"/>
    <property type="molecule type" value="Genomic_DNA"/>
</dbReference>
<evidence type="ECO:0000313" key="3">
    <source>
        <dbReference type="EMBL" id="GEU53738.1"/>
    </source>
</evidence>
<proteinExistence type="predicted"/>
<evidence type="ECO:0000256" key="1">
    <source>
        <dbReference type="SAM" id="MobiDB-lite"/>
    </source>
</evidence>
<feature type="compositionally biased region" description="Polar residues" evidence="1">
    <location>
        <begin position="1716"/>
        <end position="1726"/>
    </location>
</feature>
<feature type="region of interest" description="Disordered" evidence="1">
    <location>
        <begin position="1716"/>
        <end position="1758"/>
    </location>
</feature>
<dbReference type="InterPro" id="IPR013103">
    <property type="entry name" value="RVT_2"/>
</dbReference>
<organism evidence="3">
    <name type="scientific">Tanacetum cinerariifolium</name>
    <name type="common">Dalmatian daisy</name>
    <name type="synonym">Chrysanthemum cinerariifolium</name>
    <dbReference type="NCBI Taxonomy" id="118510"/>
    <lineage>
        <taxon>Eukaryota</taxon>
        <taxon>Viridiplantae</taxon>
        <taxon>Streptophyta</taxon>
        <taxon>Embryophyta</taxon>
        <taxon>Tracheophyta</taxon>
        <taxon>Spermatophyta</taxon>
        <taxon>Magnoliopsida</taxon>
        <taxon>eudicotyledons</taxon>
        <taxon>Gunneridae</taxon>
        <taxon>Pentapetalae</taxon>
        <taxon>asterids</taxon>
        <taxon>campanulids</taxon>
        <taxon>Asterales</taxon>
        <taxon>Asteraceae</taxon>
        <taxon>Asteroideae</taxon>
        <taxon>Anthemideae</taxon>
        <taxon>Anthemidinae</taxon>
        <taxon>Tanacetum</taxon>
    </lineage>
</organism>
<dbReference type="CDD" id="cd09272">
    <property type="entry name" value="RNase_HI_RT_Ty1"/>
    <property type="match status" value="1"/>
</dbReference>
<feature type="domain" description="Reverse transcriptase Ty1/copia-type" evidence="2">
    <location>
        <begin position="1183"/>
        <end position="1253"/>
    </location>
</feature>
<feature type="region of interest" description="Disordered" evidence="1">
    <location>
        <begin position="821"/>
        <end position="846"/>
    </location>
</feature>
<dbReference type="PANTHER" id="PTHR11439:SF495">
    <property type="entry name" value="REVERSE TRANSCRIPTASE, RNA-DEPENDENT DNA POLYMERASE-RELATED"/>
    <property type="match status" value="1"/>
</dbReference>
<feature type="region of interest" description="Disordered" evidence="1">
    <location>
        <begin position="1103"/>
        <end position="1146"/>
    </location>
</feature>
<feature type="compositionally biased region" description="Polar residues" evidence="1">
    <location>
        <begin position="1114"/>
        <end position="1127"/>
    </location>
</feature>
<evidence type="ECO:0000259" key="2">
    <source>
        <dbReference type="Pfam" id="PF07727"/>
    </source>
</evidence>
<gene>
    <name evidence="3" type="ORF">Tci_025716</name>
</gene>
<name>A0A6L2KW93_TANCI</name>
<feature type="compositionally biased region" description="Pro residues" evidence="1">
    <location>
        <begin position="1990"/>
        <end position="2004"/>
    </location>
</feature>
<comment type="caution">
    <text evidence="3">The sequence shown here is derived from an EMBL/GenBank/DDBJ whole genome shotgun (WGS) entry which is preliminary data.</text>
</comment>
<feature type="compositionally biased region" description="Pro residues" evidence="1">
    <location>
        <begin position="2024"/>
        <end position="2033"/>
    </location>
</feature>
<feature type="compositionally biased region" description="Low complexity" evidence="1">
    <location>
        <begin position="2005"/>
        <end position="2023"/>
    </location>
</feature>
<dbReference type="Gene3D" id="4.10.60.10">
    <property type="entry name" value="Zinc finger, CCHC-type"/>
    <property type="match status" value="1"/>
</dbReference>